<feature type="signal peptide" evidence="1">
    <location>
        <begin position="1"/>
        <end position="21"/>
    </location>
</feature>
<dbReference type="SUPFAM" id="SSF52096">
    <property type="entry name" value="ClpP/crotonase"/>
    <property type="match status" value="1"/>
</dbReference>
<evidence type="ECO:0000313" key="6">
    <source>
        <dbReference type="Proteomes" id="UP001597438"/>
    </source>
</evidence>
<protein>
    <submittedName>
        <fullName evidence="5">S41 family peptidase</fullName>
    </submittedName>
</protein>
<dbReference type="CDD" id="cd07561">
    <property type="entry name" value="Peptidase_S41_CPP_like"/>
    <property type="match status" value="1"/>
</dbReference>
<sequence>MRKIKFLFLILLSVMVFTACSREDMDDTITETEELPPGSTDPTDGLSQAELLELEIKDFIWKGLNNIYLYKDEIPDLADDRFTTQSQLNTFLIGFDSPESLFDALTTDFDRFSFLVDDYVELENSFAGITKTTGADFRLYRYANGSDDIFGIVRYIIPGSNAEQTDLKRGDFFTQINGQDLTVQNYSDLLDSDNVTFTIATIEGNTITPTGNTISIDTQTLTENPILIQKVIEQDGQKIGYLLYNSFIADFDDELNAAFANFKSAGITDLVLDLRYNGGGRVSSATRLASMITGGFTGKIFAKQQWNDYYQNLFLNSSNPGRLFNRFVSTIDNNEPINSLNLERLFVIGTASTASASELVINGLKPYITVKTIGTTTVGKSQASVTLWDSEDFGDQNRNPNHKYAIQPLVYESVNANDQNVPYDGIIPNVEISEDIRNYGALGDPNEPLLAAAIAEITGNRAFIPARETWYEEFSESGVNNPLYQKMYIESVPSEGAQKLKLDLPLKQ</sequence>
<dbReference type="Gene3D" id="3.90.226.10">
    <property type="entry name" value="2-enoyl-CoA Hydratase, Chain A, domain 1"/>
    <property type="match status" value="1"/>
</dbReference>
<dbReference type="PANTHER" id="PTHR32060:SF30">
    <property type="entry name" value="CARBOXY-TERMINAL PROCESSING PROTEASE CTPA"/>
    <property type="match status" value="1"/>
</dbReference>
<evidence type="ECO:0000259" key="3">
    <source>
        <dbReference type="Pfam" id="PF17820"/>
    </source>
</evidence>
<dbReference type="InterPro" id="IPR029045">
    <property type="entry name" value="ClpP/crotonase-like_dom_sf"/>
</dbReference>
<dbReference type="Pfam" id="PF18294">
    <property type="entry name" value="Pept_S41_N"/>
    <property type="match status" value="1"/>
</dbReference>
<evidence type="ECO:0000313" key="5">
    <source>
        <dbReference type="EMBL" id="MFD2835322.1"/>
    </source>
</evidence>
<reference evidence="6" key="1">
    <citation type="journal article" date="2019" name="Int. J. Syst. Evol. Microbiol.">
        <title>The Global Catalogue of Microorganisms (GCM) 10K type strain sequencing project: providing services to taxonomists for standard genome sequencing and annotation.</title>
        <authorList>
            <consortium name="The Broad Institute Genomics Platform"/>
            <consortium name="The Broad Institute Genome Sequencing Center for Infectious Disease"/>
            <person name="Wu L."/>
            <person name="Ma J."/>
        </authorList>
    </citation>
    <scope>NUCLEOTIDE SEQUENCE [LARGE SCALE GENOMIC DNA]</scope>
    <source>
        <strain evidence="6">KCTC 52925</strain>
    </source>
</reference>
<dbReference type="SUPFAM" id="SSF50156">
    <property type="entry name" value="PDZ domain-like"/>
    <property type="match status" value="1"/>
</dbReference>
<gene>
    <name evidence="5" type="ORF">ACFSYS_18670</name>
</gene>
<accession>A0ABW5XA58</accession>
<organism evidence="5 6">
    <name type="scientific">Christiangramia antarctica</name>
    <dbReference type="NCBI Taxonomy" id="2058158"/>
    <lineage>
        <taxon>Bacteria</taxon>
        <taxon>Pseudomonadati</taxon>
        <taxon>Bacteroidota</taxon>
        <taxon>Flavobacteriia</taxon>
        <taxon>Flavobacteriales</taxon>
        <taxon>Flavobacteriaceae</taxon>
        <taxon>Christiangramia</taxon>
    </lineage>
</organism>
<dbReference type="Gene3D" id="3.30.750.170">
    <property type="match status" value="1"/>
</dbReference>
<feature type="domain" description="Tail specific protease" evidence="2">
    <location>
        <begin position="238"/>
        <end position="384"/>
    </location>
</feature>
<evidence type="ECO:0000256" key="1">
    <source>
        <dbReference type="SAM" id="SignalP"/>
    </source>
</evidence>
<dbReference type="PANTHER" id="PTHR32060">
    <property type="entry name" value="TAIL-SPECIFIC PROTEASE"/>
    <property type="match status" value="1"/>
</dbReference>
<name>A0ABW5XA58_9FLAO</name>
<evidence type="ECO:0000259" key="2">
    <source>
        <dbReference type="Pfam" id="PF03572"/>
    </source>
</evidence>
<keyword evidence="1" id="KW-0732">Signal</keyword>
<feature type="domain" description="PDZ" evidence="3">
    <location>
        <begin position="152"/>
        <end position="199"/>
    </location>
</feature>
<dbReference type="Pfam" id="PF17820">
    <property type="entry name" value="PDZ_6"/>
    <property type="match status" value="1"/>
</dbReference>
<dbReference type="Gene3D" id="2.30.42.10">
    <property type="match status" value="1"/>
</dbReference>
<dbReference type="Proteomes" id="UP001597438">
    <property type="component" value="Unassembled WGS sequence"/>
</dbReference>
<dbReference type="InterPro" id="IPR041489">
    <property type="entry name" value="PDZ_6"/>
</dbReference>
<feature type="chain" id="PRO_5047384410" evidence="1">
    <location>
        <begin position="22"/>
        <end position="508"/>
    </location>
</feature>
<dbReference type="PROSITE" id="PS51257">
    <property type="entry name" value="PROKAR_LIPOPROTEIN"/>
    <property type="match status" value="1"/>
</dbReference>
<dbReference type="EMBL" id="JBHUOJ010000039">
    <property type="protein sequence ID" value="MFD2835322.1"/>
    <property type="molecule type" value="Genomic_DNA"/>
</dbReference>
<dbReference type="RefSeq" id="WP_251741187.1">
    <property type="nucleotide sequence ID" value="NZ_JBHUOJ010000039.1"/>
</dbReference>
<dbReference type="Pfam" id="PF03572">
    <property type="entry name" value="Peptidase_S41"/>
    <property type="match status" value="1"/>
</dbReference>
<comment type="caution">
    <text evidence="5">The sequence shown here is derived from an EMBL/GenBank/DDBJ whole genome shotgun (WGS) entry which is preliminary data.</text>
</comment>
<evidence type="ECO:0000259" key="4">
    <source>
        <dbReference type="Pfam" id="PF18294"/>
    </source>
</evidence>
<dbReference type="InterPro" id="IPR036034">
    <property type="entry name" value="PDZ_sf"/>
</dbReference>
<keyword evidence="6" id="KW-1185">Reference proteome</keyword>
<dbReference type="InterPro" id="IPR005151">
    <property type="entry name" value="Tail-specific_protease"/>
</dbReference>
<dbReference type="InterPro" id="IPR041613">
    <property type="entry name" value="Pept_S41_N"/>
</dbReference>
<proteinExistence type="predicted"/>
<feature type="domain" description="Peptidase S41 N-terminal" evidence="4">
    <location>
        <begin position="55"/>
        <end position="114"/>
    </location>
</feature>